<name>A0A919E5G5_9PROT</name>
<feature type="transmembrane region" description="Helical" evidence="1">
    <location>
        <begin position="57"/>
        <end position="79"/>
    </location>
</feature>
<feature type="transmembrane region" description="Helical" evidence="1">
    <location>
        <begin position="139"/>
        <end position="163"/>
    </location>
</feature>
<keyword evidence="1" id="KW-0472">Membrane</keyword>
<dbReference type="Proteomes" id="UP000630923">
    <property type="component" value="Unassembled WGS sequence"/>
</dbReference>
<proteinExistence type="predicted"/>
<feature type="transmembrane region" description="Helical" evidence="1">
    <location>
        <begin position="100"/>
        <end position="119"/>
    </location>
</feature>
<organism evidence="2 3">
    <name type="scientific">Kordiimonas sediminis</name>
    <dbReference type="NCBI Taxonomy" id="1735581"/>
    <lineage>
        <taxon>Bacteria</taxon>
        <taxon>Pseudomonadati</taxon>
        <taxon>Pseudomonadota</taxon>
        <taxon>Alphaproteobacteria</taxon>
        <taxon>Kordiimonadales</taxon>
        <taxon>Kordiimonadaceae</taxon>
        <taxon>Kordiimonas</taxon>
    </lineage>
</organism>
<keyword evidence="1" id="KW-1133">Transmembrane helix</keyword>
<evidence type="ECO:0000313" key="2">
    <source>
        <dbReference type="EMBL" id="GHF15844.1"/>
    </source>
</evidence>
<dbReference type="AlphaFoldDB" id="A0A919E5G5"/>
<accession>A0A919E5G5</accession>
<reference evidence="2" key="2">
    <citation type="submission" date="2020-09" db="EMBL/GenBank/DDBJ databases">
        <authorList>
            <person name="Sun Q."/>
            <person name="Kim S."/>
        </authorList>
    </citation>
    <scope>NUCLEOTIDE SEQUENCE</scope>
    <source>
        <strain evidence="2">KCTC 42590</strain>
    </source>
</reference>
<keyword evidence="3" id="KW-1185">Reference proteome</keyword>
<sequence>MASESTKSQAVENLAFIREMMEAGQRQTRFNATYMIVWGTLLAAAFLAQYFEALGYFSASIPTIWLPPILIGWAASIYIGIKTNTATDKNNPVIKAYSTAYMSIGITMSFYFFATLAFGTFDPVTITILACGLYGAVHLINGVVTGLFIFKATAVGWWGLMAYFTHDASHTKEMLLVLAGACIVLILVPAVLIRASRSEVLTEAKTSV</sequence>
<gene>
    <name evidence="2" type="ORF">GCM10017044_07590</name>
</gene>
<feature type="transmembrane region" description="Helical" evidence="1">
    <location>
        <begin position="175"/>
        <end position="193"/>
    </location>
</feature>
<dbReference type="RefSeq" id="WP_191250213.1">
    <property type="nucleotide sequence ID" value="NZ_BNCI01000001.1"/>
</dbReference>
<comment type="caution">
    <text evidence="2">The sequence shown here is derived from an EMBL/GenBank/DDBJ whole genome shotgun (WGS) entry which is preliminary data.</text>
</comment>
<evidence type="ECO:0000313" key="3">
    <source>
        <dbReference type="Proteomes" id="UP000630923"/>
    </source>
</evidence>
<evidence type="ECO:0000256" key="1">
    <source>
        <dbReference type="SAM" id="Phobius"/>
    </source>
</evidence>
<keyword evidence="1" id="KW-0812">Transmembrane</keyword>
<protein>
    <submittedName>
        <fullName evidence="2">Uncharacterized protein</fullName>
    </submittedName>
</protein>
<feature type="transmembrane region" description="Helical" evidence="1">
    <location>
        <begin position="30"/>
        <end position="51"/>
    </location>
</feature>
<dbReference type="EMBL" id="BNCI01000001">
    <property type="protein sequence ID" value="GHF15844.1"/>
    <property type="molecule type" value="Genomic_DNA"/>
</dbReference>
<reference evidence="2" key="1">
    <citation type="journal article" date="2014" name="Int. J. Syst. Evol. Microbiol.">
        <title>Complete genome sequence of Corynebacterium casei LMG S-19264T (=DSM 44701T), isolated from a smear-ripened cheese.</title>
        <authorList>
            <consortium name="US DOE Joint Genome Institute (JGI-PGF)"/>
            <person name="Walter F."/>
            <person name="Albersmeier A."/>
            <person name="Kalinowski J."/>
            <person name="Ruckert C."/>
        </authorList>
    </citation>
    <scope>NUCLEOTIDE SEQUENCE</scope>
    <source>
        <strain evidence="2">KCTC 42590</strain>
    </source>
</reference>